<dbReference type="PANTHER" id="PTHR11199:SF0">
    <property type="entry name" value="LD34181P-RELATED"/>
    <property type="match status" value="1"/>
</dbReference>
<dbReference type="GO" id="GO:0005634">
    <property type="term" value="C:nucleus"/>
    <property type="evidence" value="ECO:0007669"/>
    <property type="project" value="TreeGrafter"/>
</dbReference>
<dbReference type="OMA" id="RTMEYAD"/>
<dbReference type="STRING" id="7757.ENSPMAP00000005012"/>
<organism evidence="3">
    <name type="scientific">Petromyzon marinus</name>
    <name type="common">Sea lamprey</name>
    <dbReference type="NCBI Taxonomy" id="7757"/>
    <lineage>
        <taxon>Eukaryota</taxon>
        <taxon>Metazoa</taxon>
        <taxon>Chordata</taxon>
        <taxon>Craniata</taxon>
        <taxon>Vertebrata</taxon>
        <taxon>Cyclostomata</taxon>
        <taxon>Hyperoartia</taxon>
        <taxon>Petromyzontiformes</taxon>
        <taxon>Petromyzontidae</taxon>
        <taxon>Petromyzon</taxon>
    </lineage>
</organism>
<dbReference type="InterPro" id="IPR013721">
    <property type="entry name" value="STAG"/>
</dbReference>
<protein>
    <recommendedName>
        <fullName evidence="2">STAG domain-containing protein</fullName>
    </recommendedName>
</protein>
<dbReference type="GeneTree" id="ENSGT00950000182972"/>
<dbReference type="Pfam" id="PF08514">
    <property type="entry name" value="STAG"/>
    <property type="match status" value="1"/>
</dbReference>
<dbReference type="InterPro" id="IPR039662">
    <property type="entry name" value="Cohesin_Scc3/SA"/>
</dbReference>
<proteinExistence type="inferred from homology"/>
<dbReference type="GO" id="GO:0003682">
    <property type="term" value="F:chromatin binding"/>
    <property type="evidence" value="ECO:0007669"/>
    <property type="project" value="TreeGrafter"/>
</dbReference>
<evidence type="ECO:0000259" key="2">
    <source>
        <dbReference type="Pfam" id="PF08514"/>
    </source>
</evidence>
<evidence type="ECO:0000313" key="3">
    <source>
        <dbReference type="Ensembl" id="ENSPMAP00000005012.1"/>
    </source>
</evidence>
<sequence>CLQTVVDTWVDSYKEDQDEATLSLINFFIQSSGCKGCVTMDMYRTMEYADIIRKMTEGFDEESAEYPLSQAGLQAKRFRTVLADFVLMLVRQSRNGPLYDLKEMLLGLLTGLTDSQVRAFRHTATFA</sequence>
<dbReference type="GO" id="GO:0008278">
    <property type="term" value="C:cohesin complex"/>
    <property type="evidence" value="ECO:0007669"/>
    <property type="project" value="TreeGrafter"/>
</dbReference>
<dbReference type="GO" id="GO:0007062">
    <property type="term" value="P:sister chromatid cohesion"/>
    <property type="evidence" value="ECO:0007669"/>
    <property type="project" value="TreeGrafter"/>
</dbReference>
<evidence type="ECO:0000256" key="1">
    <source>
        <dbReference type="ARBA" id="ARBA00005486"/>
    </source>
</evidence>
<dbReference type="AlphaFoldDB" id="S4RII0"/>
<dbReference type="PANTHER" id="PTHR11199">
    <property type="entry name" value="STROMAL ANTIGEN"/>
    <property type="match status" value="1"/>
</dbReference>
<dbReference type="GO" id="GO:0000785">
    <property type="term" value="C:chromatin"/>
    <property type="evidence" value="ECO:0007669"/>
    <property type="project" value="TreeGrafter"/>
</dbReference>
<dbReference type="Ensembl" id="ENSPMAT00000005031.1">
    <property type="protein sequence ID" value="ENSPMAP00000005012.1"/>
    <property type="gene ID" value="ENSPMAG00000004576.1"/>
</dbReference>
<accession>S4RII0</accession>
<comment type="similarity">
    <text evidence="1">Belongs to the SCC3 family.</text>
</comment>
<dbReference type="HOGENOM" id="CLU_1975640_0_0_1"/>
<reference evidence="3" key="2">
    <citation type="submission" date="2025-09" db="UniProtKB">
        <authorList>
            <consortium name="Ensembl"/>
        </authorList>
    </citation>
    <scope>IDENTIFICATION</scope>
</reference>
<name>S4RII0_PETMA</name>
<reference evidence="3" key="1">
    <citation type="submission" date="2025-08" db="UniProtKB">
        <authorList>
            <consortium name="Ensembl"/>
        </authorList>
    </citation>
    <scope>IDENTIFICATION</scope>
</reference>
<feature type="domain" description="STAG" evidence="2">
    <location>
        <begin position="65"/>
        <end position="127"/>
    </location>
</feature>